<dbReference type="AlphaFoldDB" id="A0ABD3NSI4"/>
<gene>
    <name evidence="1" type="ORF">ACHAWO_007427</name>
</gene>
<sequence length="69" mass="7609">MKFLLISNNMKLGQMRNGVLEIVVTNPAGSSPFYTIGKKKCTLRPTTARHALLPLPSISLLYSLNSPKH</sequence>
<evidence type="ECO:0000313" key="2">
    <source>
        <dbReference type="Proteomes" id="UP001530400"/>
    </source>
</evidence>
<accession>A0ABD3NSI4</accession>
<evidence type="ECO:0000313" key="1">
    <source>
        <dbReference type="EMBL" id="KAL3778622.1"/>
    </source>
</evidence>
<dbReference type="Proteomes" id="UP001530400">
    <property type="component" value="Unassembled WGS sequence"/>
</dbReference>
<name>A0ABD3NSI4_9STRA</name>
<proteinExistence type="predicted"/>
<evidence type="ECO:0008006" key="3">
    <source>
        <dbReference type="Google" id="ProtNLM"/>
    </source>
</evidence>
<protein>
    <recommendedName>
        <fullName evidence="3">LAGLIDADG homing endonuclease</fullName>
    </recommendedName>
</protein>
<keyword evidence="2" id="KW-1185">Reference proteome</keyword>
<comment type="caution">
    <text evidence="1">The sequence shown here is derived from an EMBL/GenBank/DDBJ whole genome shotgun (WGS) entry which is preliminary data.</text>
</comment>
<organism evidence="1 2">
    <name type="scientific">Cyclotella atomus</name>
    <dbReference type="NCBI Taxonomy" id="382360"/>
    <lineage>
        <taxon>Eukaryota</taxon>
        <taxon>Sar</taxon>
        <taxon>Stramenopiles</taxon>
        <taxon>Ochrophyta</taxon>
        <taxon>Bacillariophyta</taxon>
        <taxon>Coscinodiscophyceae</taxon>
        <taxon>Thalassiosirophycidae</taxon>
        <taxon>Stephanodiscales</taxon>
        <taxon>Stephanodiscaceae</taxon>
        <taxon>Cyclotella</taxon>
    </lineage>
</organism>
<dbReference type="EMBL" id="JALLPJ020000977">
    <property type="protein sequence ID" value="KAL3778622.1"/>
    <property type="molecule type" value="Genomic_DNA"/>
</dbReference>
<reference evidence="1 2" key="1">
    <citation type="submission" date="2024-10" db="EMBL/GenBank/DDBJ databases">
        <title>Updated reference genomes for cyclostephanoid diatoms.</title>
        <authorList>
            <person name="Roberts W.R."/>
            <person name="Alverson A.J."/>
        </authorList>
    </citation>
    <scope>NUCLEOTIDE SEQUENCE [LARGE SCALE GENOMIC DNA]</scope>
    <source>
        <strain evidence="1 2">AJA010-31</strain>
    </source>
</reference>